<sequence>GAQNITEGPTNTTVGLGGTVTLTCVVDSGSPKWRNPDNVIVSTLRDTIDSTRYKITGLASDGEFNLQIIGILDDDNGIWGCYLFGSPDPGYVDARITVKVPVSESNIAIQATEDYITINEKTTLTVSCSIENVRPQPELSWLLNNEVIDENNFTVQPDGNLDTSFNVVSNLSLMVTAEDNNKQLECRGGNFITGEYESSFKTLNVTYGPTDITFQLTNCPVLITAEINSNPPAHCIWSYDAEITTNELQLQHKEETTVTCNATNDFGWLTSKETVYSCTSGLSNNAKIGIGVGVGVGGTAVVGGIVFGIVKIVKKIQANVLYLMWKEVSKSKGWNHAAFPGRKVEHGLLDDVIAAYKPPMFHGTLKRYRFENLSVCGN</sequence>
<dbReference type="InterPro" id="IPR007110">
    <property type="entry name" value="Ig-like_dom"/>
</dbReference>
<name>A0ABM0LUD5_SACKO</name>
<keyword evidence="4" id="KW-0812">Transmembrane</keyword>
<evidence type="ECO:0000313" key="7">
    <source>
        <dbReference type="RefSeq" id="XP_006811376.1"/>
    </source>
</evidence>
<protein>
    <submittedName>
        <fullName evidence="7">Cell adhesion molecule 2-like</fullName>
    </submittedName>
</protein>
<gene>
    <name evidence="7" type="primary">LOC102801687</name>
</gene>
<evidence type="ECO:0000313" key="6">
    <source>
        <dbReference type="Proteomes" id="UP000694865"/>
    </source>
</evidence>
<keyword evidence="3" id="KW-1015">Disulfide bond</keyword>
<evidence type="ECO:0000256" key="3">
    <source>
        <dbReference type="ARBA" id="ARBA00023157"/>
    </source>
</evidence>
<dbReference type="Gene3D" id="2.60.40.10">
    <property type="entry name" value="Immunoglobulins"/>
    <property type="match status" value="2"/>
</dbReference>
<evidence type="ECO:0000256" key="2">
    <source>
        <dbReference type="ARBA" id="ARBA00023136"/>
    </source>
</evidence>
<keyword evidence="6" id="KW-1185">Reference proteome</keyword>
<proteinExistence type="predicted"/>
<reference evidence="7" key="1">
    <citation type="submission" date="2025-08" db="UniProtKB">
        <authorList>
            <consortium name="RefSeq"/>
        </authorList>
    </citation>
    <scope>IDENTIFICATION</scope>
    <source>
        <tissue evidence="7">Testes</tissue>
    </source>
</reference>
<dbReference type="PROSITE" id="PS50835">
    <property type="entry name" value="IG_LIKE"/>
    <property type="match status" value="1"/>
</dbReference>
<dbReference type="PANTHER" id="PTHR45889">
    <property type="entry name" value="IG-LIKE DOMAIN-CONTAINING PROTEIN"/>
    <property type="match status" value="1"/>
</dbReference>
<dbReference type="Proteomes" id="UP000694865">
    <property type="component" value="Unplaced"/>
</dbReference>
<dbReference type="InterPro" id="IPR013783">
    <property type="entry name" value="Ig-like_fold"/>
</dbReference>
<dbReference type="GeneID" id="102801687"/>
<dbReference type="InterPro" id="IPR003599">
    <property type="entry name" value="Ig_sub"/>
</dbReference>
<dbReference type="InterPro" id="IPR036179">
    <property type="entry name" value="Ig-like_dom_sf"/>
</dbReference>
<dbReference type="PANTHER" id="PTHR45889:SF8">
    <property type="entry name" value="IG-LIKE DOMAIN-CONTAINING PROTEIN"/>
    <property type="match status" value="1"/>
</dbReference>
<feature type="domain" description="Ig-like" evidence="5">
    <location>
        <begin position="101"/>
        <end position="204"/>
    </location>
</feature>
<organism evidence="6 7">
    <name type="scientific">Saccoglossus kowalevskii</name>
    <name type="common">Acorn worm</name>
    <dbReference type="NCBI Taxonomy" id="10224"/>
    <lineage>
        <taxon>Eukaryota</taxon>
        <taxon>Metazoa</taxon>
        <taxon>Hemichordata</taxon>
        <taxon>Enteropneusta</taxon>
        <taxon>Harrimaniidae</taxon>
        <taxon>Saccoglossus</taxon>
    </lineage>
</organism>
<dbReference type="Pfam" id="PF08205">
    <property type="entry name" value="C2-set_2"/>
    <property type="match status" value="1"/>
</dbReference>
<keyword evidence="4" id="KW-1133">Transmembrane helix</keyword>
<dbReference type="SMART" id="SM00409">
    <property type="entry name" value="IG"/>
    <property type="match status" value="2"/>
</dbReference>
<evidence type="ECO:0000256" key="1">
    <source>
        <dbReference type="ARBA" id="ARBA00004167"/>
    </source>
</evidence>
<evidence type="ECO:0000256" key="4">
    <source>
        <dbReference type="SAM" id="Phobius"/>
    </source>
</evidence>
<evidence type="ECO:0000259" key="5">
    <source>
        <dbReference type="PROSITE" id="PS50835"/>
    </source>
</evidence>
<keyword evidence="2 4" id="KW-0472">Membrane</keyword>
<feature type="transmembrane region" description="Helical" evidence="4">
    <location>
        <begin position="288"/>
        <end position="310"/>
    </location>
</feature>
<comment type="subcellular location">
    <subcellularLocation>
        <location evidence="1">Membrane</location>
        <topology evidence="1">Single-pass membrane protein</topology>
    </subcellularLocation>
</comment>
<dbReference type="RefSeq" id="XP_006811376.1">
    <property type="nucleotide sequence ID" value="XM_006811313.1"/>
</dbReference>
<dbReference type="InterPro" id="IPR013162">
    <property type="entry name" value="CD80_C2-set"/>
</dbReference>
<accession>A0ABM0LUD5</accession>
<dbReference type="SUPFAM" id="SSF48726">
    <property type="entry name" value="Immunoglobulin"/>
    <property type="match status" value="2"/>
</dbReference>
<feature type="non-terminal residue" evidence="7">
    <location>
        <position position="1"/>
    </location>
</feature>